<proteinExistence type="predicted"/>
<dbReference type="Pfam" id="PF20103">
    <property type="entry name" value="DUF6493"/>
    <property type="match status" value="1"/>
</dbReference>
<feature type="domain" description="DUF6493" evidence="1">
    <location>
        <begin position="3"/>
        <end position="101"/>
    </location>
</feature>
<protein>
    <recommendedName>
        <fullName evidence="1">DUF6493 domain-containing protein</fullName>
    </recommendedName>
</protein>
<dbReference type="RefSeq" id="WP_115927547.1">
    <property type="nucleotide sequence ID" value="NZ_QNVV01000004.1"/>
</dbReference>
<dbReference type="EMBL" id="QNVV01000004">
    <property type="protein sequence ID" value="REC48521.1"/>
    <property type="molecule type" value="Genomic_DNA"/>
</dbReference>
<organism evidence="2 3">
    <name type="scientific">Chryseobacterium pennipullorum</name>
    <dbReference type="NCBI Taxonomy" id="2258963"/>
    <lineage>
        <taxon>Bacteria</taxon>
        <taxon>Pseudomonadati</taxon>
        <taxon>Bacteroidota</taxon>
        <taxon>Flavobacteriia</taxon>
        <taxon>Flavobacteriales</taxon>
        <taxon>Weeksellaceae</taxon>
        <taxon>Chryseobacterium group</taxon>
        <taxon>Chryseobacterium</taxon>
    </lineage>
</organism>
<reference evidence="2 3" key="1">
    <citation type="submission" date="2018-06" db="EMBL/GenBank/DDBJ databases">
        <title>Novel Chryseobacterium species.</title>
        <authorList>
            <person name="Newman J."/>
            <person name="Hugo C."/>
            <person name="Oosthuizen L."/>
            <person name="Charimba G."/>
        </authorList>
    </citation>
    <scope>NUCLEOTIDE SEQUENCE [LARGE SCALE GENOMIC DNA]</scope>
    <source>
        <strain evidence="2 3">7_F195</strain>
    </source>
</reference>
<dbReference type="Proteomes" id="UP000256257">
    <property type="component" value="Unassembled WGS sequence"/>
</dbReference>
<accession>A0A3D9B4C1</accession>
<dbReference type="AlphaFoldDB" id="A0A3D9B4C1"/>
<dbReference type="OrthoDB" id="1236885at2"/>
<evidence type="ECO:0000313" key="2">
    <source>
        <dbReference type="EMBL" id="REC48521.1"/>
    </source>
</evidence>
<evidence type="ECO:0000313" key="3">
    <source>
        <dbReference type="Proteomes" id="UP000256257"/>
    </source>
</evidence>
<sequence>MLIEEEFKAIYLDDKIREIVPFLKKLTPRDKKEVAAVLKKTINKEWGHNTISVLAAFACCKTRNEYEKRSPGYYAMPEGFIDEWYVPSWLEECILSLREFDDVKVWEWVLFAYLEPADHEILAQQEELLLSFSSTQHFLKILNPVVTHNNFETENFSSVASSIVRLRKTVEPASAATREDCC</sequence>
<name>A0A3D9B4C1_9FLAO</name>
<keyword evidence="3" id="KW-1185">Reference proteome</keyword>
<gene>
    <name evidence="2" type="ORF">DRF67_06750</name>
</gene>
<dbReference type="InterPro" id="IPR045472">
    <property type="entry name" value="DUF6493"/>
</dbReference>
<evidence type="ECO:0000259" key="1">
    <source>
        <dbReference type="Pfam" id="PF20103"/>
    </source>
</evidence>
<comment type="caution">
    <text evidence="2">The sequence shown here is derived from an EMBL/GenBank/DDBJ whole genome shotgun (WGS) entry which is preliminary data.</text>
</comment>